<name>A0ABP3VCJ8_9BURK</name>
<gene>
    <name evidence="2" type="ORF">GCM10009107_24340</name>
</gene>
<organism evidence="2 3">
    <name type="scientific">Ideonella azotifigens</name>
    <dbReference type="NCBI Taxonomy" id="513160"/>
    <lineage>
        <taxon>Bacteria</taxon>
        <taxon>Pseudomonadati</taxon>
        <taxon>Pseudomonadota</taxon>
        <taxon>Betaproteobacteria</taxon>
        <taxon>Burkholderiales</taxon>
        <taxon>Sphaerotilaceae</taxon>
        <taxon>Ideonella</taxon>
    </lineage>
</organism>
<keyword evidence="3" id="KW-1185">Reference proteome</keyword>
<accession>A0ABP3VCJ8</accession>
<dbReference type="InterPro" id="IPR044862">
    <property type="entry name" value="Pro_4_hyd_alph_FE2OG_OXY"/>
</dbReference>
<feature type="domain" description="Prolyl 4-hydroxylase alpha subunit Fe(2+) 2OG dioxygenase" evidence="1">
    <location>
        <begin position="118"/>
        <end position="212"/>
    </location>
</feature>
<sequence>MNRTQLADVIVARLEAEQDALRNAWQSSGGVSHFTVDDLLPEEIAQRIRAAFPSGESMKIKRSLRELKFIAAQMNEYDPLLEEAIYAFQDPRIVEVVGRITGLKSLEPDEQLYAGGISMMVKGHFLNPHVDNSHDKQRERYRVLNLLYYVSPGWKRENGGNLELWPDGPTGEQVTVESRFNRLAVMVTNKSSWHSVSQVLVDSRRCCVSNYYFSQASPEGEDYFHVTSFRGRPEQKLRDLVLRADISLRMGLRKLFPKGVAENKHFYNKK</sequence>
<dbReference type="EMBL" id="BAAAEW010000014">
    <property type="protein sequence ID" value="GAA0751521.1"/>
    <property type="molecule type" value="Genomic_DNA"/>
</dbReference>
<dbReference type="Pfam" id="PF13640">
    <property type="entry name" value="2OG-FeII_Oxy_3"/>
    <property type="match status" value="1"/>
</dbReference>
<protein>
    <recommendedName>
        <fullName evidence="1">Prolyl 4-hydroxylase alpha subunit Fe(2+) 2OG dioxygenase domain-containing protein</fullName>
    </recommendedName>
</protein>
<comment type="caution">
    <text evidence="2">The sequence shown here is derived from an EMBL/GenBank/DDBJ whole genome shotgun (WGS) entry which is preliminary data.</text>
</comment>
<evidence type="ECO:0000259" key="1">
    <source>
        <dbReference type="Pfam" id="PF13640"/>
    </source>
</evidence>
<dbReference type="RefSeq" id="WP_141284165.1">
    <property type="nucleotide sequence ID" value="NZ_BAAAEW010000014.1"/>
</dbReference>
<evidence type="ECO:0000313" key="3">
    <source>
        <dbReference type="Proteomes" id="UP001500279"/>
    </source>
</evidence>
<proteinExistence type="predicted"/>
<evidence type="ECO:0000313" key="2">
    <source>
        <dbReference type="EMBL" id="GAA0751521.1"/>
    </source>
</evidence>
<dbReference type="Proteomes" id="UP001500279">
    <property type="component" value="Unassembled WGS sequence"/>
</dbReference>
<dbReference type="Gene3D" id="2.60.120.620">
    <property type="entry name" value="q2cbj1_9rhob like domain"/>
    <property type="match status" value="1"/>
</dbReference>
<reference evidence="3" key="1">
    <citation type="journal article" date="2019" name="Int. J. Syst. Evol. Microbiol.">
        <title>The Global Catalogue of Microorganisms (GCM) 10K type strain sequencing project: providing services to taxonomists for standard genome sequencing and annotation.</title>
        <authorList>
            <consortium name="The Broad Institute Genomics Platform"/>
            <consortium name="The Broad Institute Genome Sequencing Center for Infectious Disease"/>
            <person name="Wu L."/>
            <person name="Ma J."/>
        </authorList>
    </citation>
    <scope>NUCLEOTIDE SEQUENCE [LARGE SCALE GENOMIC DNA]</scope>
    <source>
        <strain evidence="3">JCM 15503</strain>
    </source>
</reference>